<evidence type="ECO:0000256" key="2">
    <source>
        <dbReference type="ARBA" id="ARBA00022692"/>
    </source>
</evidence>
<dbReference type="GO" id="GO:0007165">
    <property type="term" value="P:signal transduction"/>
    <property type="evidence" value="ECO:0007669"/>
    <property type="project" value="UniProtKB-KW"/>
</dbReference>
<evidence type="ECO:0000259" key="9">
    <source>
        <dbReference type="PROSITE" id="PS50111"/>
    </source>
</evidence>
<accession>A0A455WGX0</accession>
<dbReference type="GO" id="GO:0016020">
    <property type="term" value="C:membrane"/>
    <property type="evidence" value="ECO:0007669"/>
    <property type="project" value="UniProtKB-SubCell"/>
</dbReference>
<organism evidence="10">
    <name type="scientific">Marinobacter nauticus</name>
    <name type="common">Marinobacter hydrocarbonoclasticus</name>
    <name type="synonym">Marinobacter aquaeolei</name>
    <dbReference type="NCBI Taxonomy" id="2743"/>
    <lineage>
        <taxon>Bacteria</taxon>
        <taxon>Pseudomonadati</taxon>
        <taxon>Pseudomonadota</taxon>
        <taxon>Gammaproteobacteria</taxon>
        <taxon>Pseudomonadales</taxon>
        <taxon>Marinobacteraceae</taxon>
        <taxon>Marinobacter</taxon>
    </lineage>
</organism>
<evidence type="ECO:0000256" key="4">
    <source>
        <dbReference type="ARBA" id="ARBA00023136"/>
    </source>
</evidence>
<dbReference type="InterPro" id="IPR004089">
    <property type="entry name" value="MCPsignal_dom"/>
</dbReference>
<feature type="transmembrane region" description="Helical" evidence="8">
    <location>
        <begin position="23"/>
        <end position="40"/>
    </location>
</feature>
<dbReference type="InterPro" id="IPR004090">
    <property type="entry name" value="Chemotax_Me-accpt_rcpt"/>
</dbReference>
<evidence type="ECO:0000256" key="7">
    <source>
        <dbReference type="PROSITE-ProRule" id="PRU00284"/>
    </source>
</evidence>
<dbReference type="GO" id="GO:0004888">
    <property type="term" value="F:transmembrane signaling receptor activity"/>
    <property type="evidence" value="ECO:0007669"/>
    <property type="project" value="InterPro"/>
</dbReference>
<evidence type="ECO:0000256" key="5">
    <source>
        <dbReference type="ARBA" id="ARBA00023224"/>
    </source>
</evidence>
<dbReference type="SMART" id="SM00283">
    <property type="entry name" value="MA"/>
    <property type="match status" value="1"/>
</dbReference>
<protein>
    <submittedName>
        <fullName evidence="10">Methyl-accepting chemotaxis protein</fullName>
    </submittedName>
</protein>
<keyword evidence="4 8" id="KW-0472">Membrane</keyword>
<feature type="transmembrane region" description="Helical" evidence="8">
    <location>
        <begin position="114"/>
        <end position="134"/>
    </location>
</feature>
<dbReference type="GO" id="GO:0006935">
    <property type="term" value="P:chemotaxis"/>
    <property type="evidence" value="ECO:0007669"/>
    <property type="project" value="InterPro"/>
</dbReference>
<comment type="subcellular location">
    <subcellularLocation>
        <location evidence="1">Membrane</location>
        <topology evidence="1">Multi-pass membrane protein</topology>
    </subcellularLocation>
</comment>
<evidence type="ECO:0000256" key="6">
    <source>
        <dbReference type="ARBA" id="ARBA00029447"/>
    </source>
</evidence>
<dbReference type="PROSITE" id="PS50111">
    <property type="entry name" value="CHEMOTAXIS_TRANSDUC_2"/>
    <property type="match status" value="1"/>
</dbReference>
<dbReference type="SUPFAM" id="SSF58104">
    <property type="entry name" value="Methyl-accepting chemotaxis protein (MCP) signaling domain"/>
    <property type="match status" value="1"/>
</dbReference>
<dbReference type="EMBL" id="AP019537">
    <property type="protein sequence ID" value="BBJ05865.1"/>
    <property type="molecule type" value="Genomic_DNA"/>
</dbReference>
<dbReference type="PRINTS" id="PR00260">
    <property type="entry name" value="CHEMTRNSDUCR"/>
</dbReference>
<feature type="transmembrane region" description="Helical" evidence="8">
    <location>
        <begin position="155"/>
        <end position="177"/>
    </location>
</feature>
<evidence type="ECO:0000256" key="8">
    <source>
        <dbReference type="SAM" id="Phobius"/>
    </source>
</evidence>
<comment type="similarity">
    <text evidence="6">Belongs to the methyl-accepting chemotaxis (MCP) protein family.</text>
</comment>
<dbReference type="PANTHER" id="PTHR32089">
    <property type="entry name" value="METHYL-ACCEPTING CHEMOTAXIS PROTEIN MCPB"/>
    <property type="match status" value="1"/>
</dbReference>
<dbReference type="AlphaFoldDB" id="A0A455WGX0"/>
<keyword evidence="2 8" id="KW-0812">Transmembrane</keyword>
<dbReference type="PANTHER" id="PTHR32089:SF119">
    <property type="entry name" value="METHYL-ACCEPTING CHEMOTAXIS PROTEIN CTPL"/>
    <property type="match status" value="1"/>
</dbReference>
<proteinExistence type="inferred from homology"/>
<evidence type="ECO:0000256" key="3">
    <source>
        <dbReference type="ARBA" id="ARBA00022989"/>
    </source>
</evidence>
<feature type="domain" description="Methyl-accepting transducer" evidence="9">
    <location>
        <begin position="235"/>
        <end position="471"/>
    </location>
</feature>
<keyword evidence="3 8" id="KW-1133">Transmembrane helix</keyword>
<evidence type="ECO:0000256" key="1">
    <source>
        <dbReference type="ARBA" id="ARBA00004141"/>
    </source>
</evidence>
<feature type="transmembrane region" description="Helical" evidence="8">
    <location>
        <begin position="46"/>
        <end position="66"/>
    </location>
</feature>
<reference evidence="10" key="1">
    <citation type="submission" date="2019-03" db="EMBL/GenBank/DDBJ databases">
        <title>Whole genome analysis of nitrate-reducing bacteria Marinobacter hydrocarbonoclasticus YB03.</title>
        <authorList>
            <person name="Azam A.H."/>
            <person name="Yuk S.R."/>
            <person name="Kamarisima K."/>
            <person name="Miyanaga K."/>
            <person name="Tanji Y."/>
        </authorList>
    </citation>
    <scope>NUCLEOTIDE SEQUENCE</scope>
    <source>
        <strain evidence="10">YB03</strain>
    </source>
</reference>
<gene>
    <name evidence="10" type="ORF">YBY_37140</name>
</gene>
<keyword evidence="5 7" id="KW-0807">Transducer</keyword>
<dbReference type="CDD" id="cd11386">
    <property type="entry name" value="MCP_signal"/>
    <property type="match status" value="1"/>
</dbReference>
<sequence length="508" mass="54766">MTTVVSSVSDLTRDQALVTDRQMLLILLAHVPVVGLLVPVGYDTHAFALVASMLVGGLAAGGYFLLRGSRASSSLFAVCLMLFSAIMIQAQMGRIEMHFHIFSGLALTIIYRDWLPVVVAAVTIALHHLLFTALQHAGTQIGSMPLMIYDHGHGWGTAMVHAAFVVFEAGILVFFAVQMKQERNQAFRMMAIVEQYDNEFDLTGRLPKADNTASARSFNAMMEKSCKLIGQLRILSGELRRNASDLTDASETTRRNVEDQQQQADQVATATNQMSASVQEVAHNAQLASEAANDAAEAATAGSKAMASASTMTDATNKALEDSARMVVQLADKVESIARVTGSIHDISDQTNLLALNAAIEAARAGEHGRGFAVVADEVRSLSRRTQEFTDEIRTTVNELKNLSEATSAAMEMGQTRSTESNRAIQEATDAFTRIEQAIDSVSSMNNQIAAACEQQAATSLQINENIHTVATRTTDVAKEAERVQDLAGEIDSSVASVDGLIARYRLP</sequence>
<dbReference type="FunFam" id="1.10.287.950:FF:000001">
    <property type="entry name" value="Methyl-accepting chemotaxis sensory transducer"/>
    <property type="match status" value="1"/>
</dbReference>
<feature type="transmembrane region" description="Helical" evidence="8">
    <location>
        <begin position="73"/>
        <end position="94"/>
    </location>
</feature>
<evidence type="ECO:0000313" key="10">
    <source>
        <dbReference type="EMBL" id="BBJ05865.1"/>
    </source>
</evidence>
<dbReference type="Pfam" id="PF00015">
    <property type="entry name" value="MCPsignal"/>
    <property type="match status" value="1"/>
</dbReference>
<dbReference type="Gene3D" id="1.10.287.950">
    <property type="entry name" value="Methyl-accepting chemotaxis protein"/>
    <property type="match status" value="1"/>
</dbReference>
<name>A0A455WGX0_MARNT</name>